<evidence type="ECO:0000313" key="9">
    <source>
        <dbReference type="EMBL" id="KYQ92238.1"/>
    </source>
</evidence>
<dbReference type="FunCoup" id="A0A151ZE53">
    <property type="interactions" value="305"/>
</dbReference>
<dbReference type="InterPro" id="IPR048318">
    <property type="entry name" value="ATG5_UblB"/>
</dbReference>
<dbReference type="GO" id="GO:0034274">
    <property type="term" value="C:Atg12-Atg5-Atg16 complex"/>
    <property type="evidence" value="ECO:0007669"/>
    <property type="project" value="TreeGrafter"/>
</dbReference>
<dbReference type="GO" id="GO:0005776">
    <property type="term" value="C:autophagosome"/>
    <property type="evidence" value="ECO:0007669"/>
    <property type="project" value="TreeGrafter"/>
</dbReference>
<comment type="function">
    <text evidence="5">Involved in autophagic vesicle formation.</text>
</comment>
<dbReference type="STRING" id="361077.A0A151ZE53"/>
<keyword evidence="3 5" id="KW-0832">Ubl conjugation</keyword>
<dbReference type="PANTHER" id="PTHR13040">
    <property type="entry name" value="AUTOPHAGY PROTEIN 5"/>
    <property type="match status" value="1"/>
</dbReference>
<evidence type="ECO:0000259" key="6">
    <source>
        <dbReference type="Pfam" id="PF04106"/>
    </source>
</evidence>
<dbReference type="PANTHER" id="PTHR13040:SF2">
    <property type="entry name" value="AUTOPHAGY PROTEIN 5"/>
    <property type="match status" value="1"/>
</dbReference>
<dbReference type="AlphaFoldDB" id="A0A151ZE53"/>
<dbReference type="Gene3D" id="3.10.20.620">
    <property type="match status" value="1"/>
</dbReference>
<dbReference type="GO" id="GO:0006995">
    <property type="term" value="P:cellular response to nitrogen starvation"/>
    <property type="evidence" value="ECO:0007669"/>
    <property type="project" value="TreeGrafter"/>
</dbReference>
<evidence type="ECO:0000256" key="2">
    <source>
        <dbReference type="ARBA" id="ARBA00022499"/>
    </source>
</evidence>
<evidence type="ECO:0000259" key="7">
    <source>
        <dbReference type="Pfam" id="PF20637"/>
    </source>
</evidence>
<dbReference type="GO" id="GO:0044233">
    <property type="term" value="C:mitochondria-associated endoplasmic reticulum membrane contact site"/>
    <property type="evidence" value="ECO:0007669"/>
    <property type="project" value="TreeGrafter"/>
</dbReference>
<comment type="subcellular location">
    <subcellularLocation>
        <location evidence="5">Preautophagosomal structure membrane</location>
        <topology evidence="5">Peripheral membrane protein</topology>
    </subcellularLocation>
</comment>
<evidence type="ECO:0000256" key="5">
    <source>
        <dbReference type="RuleBase" id="RU361202"/>
    </source>
</evidence>
<name>A0A151ZE53_TIELA</name>
<dbReference type="OrthoDB" id="272162at2759"/>
<keyword evidence="2 5" id="KW-1017">Isopeptide bond</keyword>
<evidence type="ECO:0000313" key="10">
    <source>
        <dbReference type="Proteomes" id="UP000076078"/>
    </source>
</evidence>
<dbReference type="InterPro" id="IPR007239">
    <property type="entry name" value="Atg5"/>
</dbReference>
<keyword evidence="5" id="KW-0472">Membrane</keyword>
<proteinExistence type="inferred from homology"/>
<dbReference type="GO" id="GO:0034727">
    <property type="term" value="P:piecemeal microautophagy of the nucleus"/>
    <property type="evidence" value="ECO:0007669"/>
    <property type="project" value="TreeGrafter"/>
</dbReference>
<dbReference type="Gene3D" id="1.10.246.190">
    <property type="entry name" value="Autophagy protein Apg5, helix rich domain"/>
    <property type="match status" value="1"/>
</dbReference>
<dbReference type="Pfam" id="PF04106">
    <property type="entry name" value="ATG5_UblB"/>
    <property type="match status" value="1"/>
</dbReference>
<evidence type="ECO:0000259" key="8">
    <source>
        <dbReference type="Pfam" id="PF20638"/>
    </source>
</evidence>
<evidence type="ECO:0000256" key="4">
    <source>
        <dbReference type="ARBA" id="ARBA00023006"/>
    </source>
</evidence>
<organism evidence="9 10">
    <name type="scientific">Tieghemostelium lacteum</name>
    <name type="common">Slime mold</name>
    <name type="synonym">Dictyostelium lacteum</name>
    <dbReference type="NCBI Taxonomy" id="361077"/>
    <lineage>
        <taxon>Eukaryota</taxon>
        <taxon>Amoebozoa</taxon>
        <taxon>Evosea</taxon>
        <taxon>Eumycetozoa</taxon>
        <taxon>Dictyostelia</taxon>
        <taxon>Dictyosteliales</taxon>
        <taxon>Raperosteliaceae</taxon>
        <taxon>Tieghemostelium</taxon>
    </lineage>
</organism>
<reference evidence="9 10" key="1">
    <citation type="submission" date="2015-12" db="EMBL/GenBank/DDBJ databases">
        <title>Dictyostelia acquired genes for synthesis and detection of signals that induce cell-type specialization by lateral gene transfer from prokaryotes.</title>
        <authorList>
            <person name="Gloeckner G."/>
            <person name="Schaap P."/>
        </authorList>
    </citation>
    <scope>NUCLEOTIDE SEQUENCE [LARGE SCALE GENOMIC DNA]</scope>
    <source>
        <strain evidence="9 10">TK</strain>
    </source>
</reference>
<dbReference type="Pfam" id="PF20637">
    <property type="entry name" value="ATG5_HBR"/>
    <property type="match status" value="1"/>
</dbReference>
<dbReference type="Gene3D" id="3.10.20.90">
    <property type="entry name" value="Phosphatidylinositol 3-kinase Catalytic Subunit, Chain A, domain 1"/>
    <property type="match status" value="1"/>
</dbReference>
<dbReference type="Proteomes" id="UP000076078">
    <property type="component" value="Unassembled WGS sequence"/>
</dbReference>
<feature type="domain" description="Autophagy protein ATG5 UblB" evidence="6">
    <location>
        <begin position="207"/>
        <end position="338"/>
    </location>
</feature>
<dbReference type="GO" id="GO:0061908">
    <property type="term" value="C:phagophore"/>
    <property type="evidence" value="ECO:0007669"/>
    <property type="project" value="TreeGrafter"/>
</dbReference>
<dbReference type="OMA" id="DYDKFWS"/>
<dbReference type="GO" id="GO:0000422">
    <property type="term" value="P:autophagy of mitochondrion"/>
    <property type="evidence" value="ECO:0007669"/>
    <property type="project" value="TreeGrafter"/>
</dbReference>
<dbReference type="EMBL" id="LODT01000031">
    <property type="protein sequence ID" value="KYQ92238.1"/>
    <property type="molecule type" value="Genomic_DNA"/>
</dbReference>
<sequence length="367" mass="41873">MSFFDEDIKRSIWEGKIPIIFTLSPDDLTSHLPPAPFALMAARNTYFPLITNIVKDYFSSSTLVLHEMWLEYKGIPLKWHVPIGVLFDTLVSPGATMVGGTEQQATYWNITVHFQSYPERLLMKCLNEESVKTYYRNVLKEAYYIKHGDINKINNLNINQSNELWDGLRLHDYDKFWSINKLFYNNNNNNSNSSSSNNNNAGGGYKYIPIRIIYHYKPPIQELIPSIDENGQELTLENLFYRIPFATLSNLFTNTSTSTTSPTISPTSSSSSLISIHQAQEQLHQQQQQSGFLNILQYLKSTPSVKYKIQGIEPPLDSTLSWLSEYFSHPDNFLYIVLSDSSFSIQSILNSLNSSNSQQSTSNITSP</sequence>
<keyword evidence="4 5" id="KW-0072">Autophagy</keyword>
<dbReference type="InParanoid" id="A0A151ZE53"/>
<dbReference type="InterPro" id="IPR042526">
    <property type="entry name" value="Atg5_HR"/>
</dbReference>
<dbReference type="InterPro" id="IPR042527">
    <property type="entry name" value="Atg5_UblA_dom_sf"/>
</dbReference>
<keyword evidence="10" id="KW-1185">Reference proteome</keyword>
<comment type="caution">
    <text evidence="9">The sequence shown here is derived from an EMBL/GenBank/DDBJ whole genome shotgun (WGS) entry which is preliminary data.</text>
</comment>
<dbReference type="GO" id="GO:0034045">
    <property type="term" value="C:phagophore assembly site membrane"/>
    <property type="evidence" value="ECO:0007669"/>
    <property type="project" value="UniProtKB-SubCell"/>
</dbReference>
<feature type="domain" description="Autophagy protein ATG5 alpha-helical bundle region" evidence="7">
    <location>
        <begin position="128"/>
        <end position="183"/>
    </location>
</feature>
<dbReference type="InterPro" id="IPR048940">
    <property type="entry name" value="ATG5_HBR"/>
</dbReference>
<evidence type="ECO:0000256" key="1">
    <source>
        <dbReference type="ARBA" id="ARBA00006910"/>
    </source>
</evidence>
<dbReference type="GO" id="GO:0019776">
    <property type="term" value="F:Atg8-family ligase activity"/>
    <property type="evidence" value="ECO:0007669"/>
    <property type="project" value="TreeGrafter"/>
</dbReference>
<protein>
    <recommendedName>
        <fullName evidence="5">Autophagy protein 5</fullName>
    </recommendedName>
</protein>
<evidence type="ECO:0000256" key="3">
    <source>
        <dbReference type="ARBA" id="ARBA00022843"/>
    </source>
</evidence>
<gene>
    <name evidence="9" type="ORF">DLAC_07085</name>
</gene>
<accession>A0A151ZE53</accession>
<dbReference type="InterPro" id="IPR048939">
    <property type="entry name" value="ATG5_UblA"/>
</dbReference>
<dbReference type="Pfam" id="PF20638">
    <property type="entry name" value="ATG5_UblA"/>
    <property type="match status" value="1"/>
</dbReference>
<comment type="subunit">
    <text evidence="5">Conjugated with ATG12.</text>
</comment>
<feature type="domain" description="Autophagy protein ATG5 UblA" evidence="8">
    <location>
        <begin position="12"/>
        <end position="114"/>
    </location>
</feature>
<comment type="similarity">
    <text evidence="1 5">Belongs to the ATG5 family.</text>
</comment>